<keyword evidence="6 7" id="KW-0472">Membrane</keyword>
<evidence type="ECO:0000256" key="4">
    <source>
        <dbReference type="ARBA" id="ARBA00022692"/>
    </source>
</evidence>
<sequence length="274" mass="30717">MSASCPSRQTVINRSKGYRLVGASEPICHFLLQTWRIDVEAVMQAKQFSLADWHRILFGETPWTFLIEVVIRAGLTYVLIMMAMRLLGRRVASQYTLFELSVVVTLAGAIGVPLQSQERGMLPPLIIMAGVIIFQRVTARLTMRHPKVNHAVSGSVMTAITNGRLELDVLRKTVLSREKIFALLRMRNIQHLGQLSRVYIEPSGSISIVLTDQPCPGLSIIPEIDTELREAVASRDHFSCTSCGYTLKTQQEPQCACEYCKAERWMPAAVELED</sequence>
<dbReference type="Proteomes" id="UP000626180">
    <property type="component" value="Unassembled WGS sequence"/>
</dbReference>
<dbReference type="Pfam" id="PF04239">
    <property type="entry name" value="DUF421"/>
    <property type="match status" value="1"/>
</dbReference>
<feature type="transmembrane region" description="Helical" evidence="7">
    <location>
        <begin position="120"/>
        <end position="137"/>
    </location>
</feature>
<dbReference type="Gene3D" id="3.30.240.20">
    <property type="entry name" value="bsu07140 like domains"/>
    <property type="match status" value="1"/>
</dbReference>
<dbReference type="PANTHER" id="PTHR34582">
    <property type="entry name" value="UPF0702 TRANSMEMBRANE PROTEIN YCAP"/>
    <property type="match status" value="1"/>
</dbReference>
<evidence type="ECO:0000256" key="3">
    <source>
        <dbReference type="ARBA" id="ARBA00022475"/>
    </source>
</evidence>
<evidence type="ECO:0000256" key="1">
    <source>
        <dbReference type="ARBA" id="ARBA00004651"/>
    </source>
</evidence>
<keyword evidence="3" id="KW-1003">Cell membrane</keyword>
<evidence type="ECO:0000256" key="5">
    <source>
        <dbReference type="ARBA" id="ARBA00022989"/>
    </source>
</evidence>
<reference evidence="9 10" key="1">
    <citation type="submission" date="2020-10" db="EMBL/GenBank/DDBJ databases">
        <title>Genome sequences of Pseudomonas isolates.</title>
        <authorList>
            <person name="Wessels L."/>
            <person name="Reich F."/>
            <person name="Hammerl J."/>
        </authorList>
    </citation>
    <scope>NUCLEOTIDE SEQUENCE [LARGE SCALE GENOMIC DNA]</scope>
    <source>
        <strain evidence="9 10">20-MO00624-0</strain>
    </source>
</reference>
<evidence type="ECO:0000313" key="10">
    <source>
        <dbReference type="Proteomes" id="UP000626180"/>
    </source>
</evidence>
<accession>A0ABS0FJX8</accession>
<evidence type="ECO:0000259" key="8">
    <source>
        <dbReference type="Pfam" id="PF04239"/>
    </source>
</evidence>
<comment type="similarity">
    <text evidence="2">Belongs to the UPF0702 family.</text>
</comment>
<comment type="caution">
    <text evidence="9">The sequence shown here is derived from an EMBL/GenBank/DDBJ whole genome shotgun (WGS) entry which is preliminary data.</text>
</comment>
<dbReference type="InterPro" id="IPR023090">
    <property type="entry name" value="UPF0702_alpha/beta_dom_sf"/>
</dbReference>
<name>A0ABS0FJX8_PSELU</name>
<evidence type="ECO:0000313" key="9">
    <source>
        <dbReference type="EMBL" id="MBF8640654.1"/>
    </source>
</evidence>
<comment type="subcellular location">
    <subcellularLocation>
        <location evidence="1">Cell membrane</location>
        <topology evidence="1">Multi-pass membrane protein</topology>
    </subcellularLocation>
</comment>
<proteinExistence type="inferred from homology"/>
<feature type="transmembrane region" description="Helical" evidence="7">
    <location>
        <begin position="95"/>
        <end position="114"/>
    </location>
</feature>
<dbReference type="PANTHER" id="PTHR34582:SF6">
    <property type="entry name" value="UPF0702 TRANSMEMBRANE PROTEIN YCAP"/>
    <property type="match status" value="1"/>
</dbReference>
<gene>
    <name evidence="9" type="ORF">IRZ65_08165</name>
</gene>
<feature type="domain" description="YetF C-terminal" evidence="8">
    <location>
        <begin position="145"/>
        <end position="213"/>
    </location>
</feature>
<dbReference type="InterPro" id="IPR007353">
    <property type="entry name" value="DUF421"/>
</dbReference>
<dbReference type="EMBL" id="JADMCD010000003">
    <property type="protein sequence ID" value="MBF8640654.1"/>
    <property type="molecule type" value="Genomic_DNA"/>
</dbReference>
<evidence type="ECO:0000256" key="2">
    <source>
        <dbReference type="ARBA" id="ARBA00006448"/>
    </source>
</evidence>
<keyword evidence="5 7" id="KW-1133">Transmembrane helix</keyword>
<protein>
    <submittedName>
        <fullName evidence="9">DUF421 domain-containing protein</fullName>
    </submittedName>
</protein>
<evidence type="ECO:0000256" key="6">
    <source>
        <dbReference type="ARBA" id="ARBA00023136"/>
    </source>
</evidence>
<keyword evidence="4 7" id="KW-0812">Transmembrane</keyword>
<keyword evidence="10" id="KW-1185">Reference proteome</keyword>
<evidence type="ECO:0000256" key="7">
    <source>
        <dbReference type="SAM" id="Phobius"/>
    </source>
</evidence>
<organism evidence="9 10">
    <name type="scientific">Pseudomonas luteola</name>
    <dbReference type="NCBI Taxonomy" id="47886"/>
    <lineage>
        <taxon>Bacteria</taxon>
        <taxon>Pseudomonadati</taxon>
        <taxon>Pseudomonadota</taxon>
        <taxon>Gammaproteobacteria</taxon>
        <taxon>Pseudomonadales</taxon>
        <taxon>Pseudomonadaceae</taxon>
        <taxon>Pseudomonas</taxon>
    </lineage>
</organism>